<dbReference type="Proteomes" id="UP000643672">
    <property type="component" value="Unassembled WGS sequence"/>
</dbReference>
<dbReference type="GO" id="GO:0003677">
    <property type="term" value="F:DNA binding"/>
    <property type="evidence" value="ECO:0007669"/>
    <property type="project" value="InterPro"/>
</dbReference>
<proteinExistence type="predicted"/>
<evidence type="ECO:0000313" key="6">
    <source>
        <dbReference type="Proteomes" id="UP000278334"/>
    </source>
</evidence>
<dbReference type="SUPFAM" id="SSF47413">
    <property type="entry name" value="lambda repressor-like DNA-binding domains"/>
    <property type="match status" value="1"/>
</dbReference>
<evidence type="ECO:0000313" key="7">
    <source>
        <dbReference type="Proteomes" id="UP000643672"/>
    </source>
</evidence>
<evidence type="ECO:0000313" key="5">
    <source>
        <dbReference type="Proteomes" id="UP000182798"/>
    </source>
</evidence>
<feature type="domain" description="HTH cro/C1-type" evidence="1">
    <location>
        <begin position="18"/>
        <end position="72"/>
    </location>
</feature>
<dbReference type="InterPro" id="IPR001387">
    <property type="entry name" value="Cro/C1-type_HTH"/>
</dbReference>
<dbReference type="PROSITE" id="PS50943">
    <property type="entry name" value="HTH_CROC1"/>
    <property type="match status" value="1"/>
</dbReference>
<protein>
    <submittedName>
        <fullName evidence="2">Transcriptional regulator</fullName>
    </submittedName>
</protein>
<evidence type="ECO:0000313" key="2">
    <source>
        <dbReference type="EMBL" id="AYQ57444.1"/>
    </source>
</evidence>
<gene>
    <name evidence="4" type="ORF">BGC33_09750</name>
    <name evidence="2" type="ORF">MS2017_1770</name>
    <name evidence="3" type="ORF">THERMOS_1836</name>
</gene>
<reference evidence="3 7" key="4">
    <citation type="submission" date="2020-05" db="EMBL/GenBank/DDBJ databases">
        <authorList>
            <person name="Petersen J."/>
            <person name="Sayavedra L."/>
        </authorList>
    </citation>
    <scope>NUCLEOTIDE SEQUENCE [LARGE SCALE GENOMIC DNA]</scope>
    <source>
        <strain evidence="3">B thermophilus SOXS</strain>
    </source>
</reference>
<evidence type="ECO:0000313" key="3">
    <source>
        <dbReference type="EMBL" id="CAB5503775.1"/>
    </source>
</evidence>
<reference evidence="2 6" key="3">
    <citation type="submission" date="2017-11" db="EMBL/GenBank/DDBJ databases">
        <title>Genome sequence of the bacterial symbiont EPR9N from a vent mussel Bathymodiolus thermophilus.</title>
        <authorList>
            <person name="Won Y.-J."/>
        </authorList>
    </citation>
    <scope>NUCLEOTIDE SEQUENCE [LARGE SCALE GENOMIC DNA]</scope>
    <source>
        <strain evidence="2 6">EPR9N</strain>
    </source>
</reference>
<dbReference type="Pfam" id="PF01381">
    <property type="entry name" value="HTH_3"/>
    <property type="match status" value="1"/>
</dbReference>
<dbReference type="KEGG" id="bthg:MS2017_1770"/>
<keyword evidence="7" id="KW-1185">Reference proteome</keyword>
<evidence type="ECO:0000259" key="1">
    <source>
        <dbReference type="PROSITE" id="PS50943"/>
    </source>
</evidence>
<reference evidence="5" key="1">
    <citation type="submission" date="2016-09" db="EMBL/GenBank/DDBJ databases">
        <title>Genome Sequence of Bathymodiolus thermophilus sulfur-oxidizing gill endosymbiont.</title>
        <authorList>
            <person name="Ponnudurai R."/>
            <person name="Kleiner M."/>
            <person name="Sayavedra L."/>
            <person name="Thuermer A."/>
            <person name="Felbeck H."/>
            <person name="Schlueter R."/>
            <person name="Schweder T."/>
            <person name="Markert S."/>
        </authorList>
    </citation>
    <scope>NUCLEOTIDE SEQUENCE [LARGE SCALE GENOMIC DNA]</scope>
    <source>
        <strain evidence="5">BAT/CrabSpa'14</strain>
    </source>
</reference>
<dbReference type="AlphaFoldDB" id="A0A1J5U762"/>
<dbReference type="EMBL" id="CP024634">
    <property type="protein sequence ID" value="AYQ57444.1"/>
    <property type="molecule type" value="Genomic_DNA"/>
</dbReference>
<dbReference type="Proteomes" id="UP000182798">
    <property type="component" value="Unassembled WGS sequence"/>
</dbReference>
<dbReference type="InterPro" id="IPR010982">
    <property type="entry name" value="Lambda_DNA-bd_dom_sf"/>
</dbReference>
<name>A0A1J5U762_9GAMM</name>
<evidence type="ECO:0000313" key="4">
    <source>
        <dbReference type="EMBL" id="OIR24225.1"/>
    </source>
</evidence>
<dbReference type="CDD" id="cd00093">
    <property type="entry name" value="HTH_XRE"/>
    <property type="match status" value="1"/>
</dbReference>
<dbReference type="Proteomes" id="UP000278334">
    <property type="component" value="Chromosome"/>
</dbReference>
<reference evidence="4" key="2">
    <citation type="journal article" date="2017" name="Stand. Genomic Sci.">
        <title>Genome sequence of the sulfur-oxidizing Bathymodiolus thermophilus gill endosymbiont.</title>
        <authorList>
            <person name="Ponnudurai R."/>
            <person name="Sayavedra L."/>
            <person name="Kleiner M."/>
            <person name="Heiden S.E."/>
            <person name="Thurmer A."/>
            <person name="Felbeck H."/>
            <person name="Schluter R."/>
            <person name="Sievert S.M."/>
            <person name="Daniel R."/>
            <person name="Schweder T."/>
            <person name="Markert S."/>
        </authorList>
    </citation>
    <scope>NUCLEOTIDE SEQUENCE</scope>
    <source>
        <strain evidence="4">BAT/CrabSpa'14</strain>
    </source>
</reference>
<organism evidence="4 5">
    <name type="scientific">Bathymodiolus thermophilus thioautotrophic gill symbiont</name>
    <dbReference type="NCBI Taxonomy" id="2360"/>
    <lineage>
        <taxon>Bacteria</taxon>
        <taxon>Pseudomonadati</taxon>
        <taxon>Pseudomonadota</taxon>
        <taxon>Gammaproteobacteria</taxon>
        <taxon>sulfur-oxidizing symbionts</taxon>
    </lineage>
</organism>
<dbReference type="EMBL" id="CAESAQ020000078">
    <property type="protein sequence ID" value="CAB5503775.1"/>
    <property type="molecule type" value="Genomic_DNA"/>
</dbReference>
<dbReference type="EMBL" id="MIQH01000774">
    <property type="protein sequence ID" value="OIR24225.1"/>
    <property type="molecule type" value="Genomic_DNA"/>
</dbReference>
<dbReference type="Gene3D" id="1.10.260.40">
    <property type="entry name" value="lambda repressor-like DNA-binding domains"/>
    <property type="match status" value="1"/>
</dbReference>
<dbReference type="SMART" id="SM00530">
    <property type="entry name" value="HTH_XRE"/>
    <property type="match status" value="1"/>
</dbReference>
<accession>A0A1J5U762</accession>
<sequence length="95" mass="11209">MSKRNPHDGQRIILRRLLIDARKMQKVTQIQLAMKLQKPQSFVSKYENGDRLIDFVEVYQICQALNYSFVKLMRDFDLAISGLSINYLVYKGIRK</sequence>
<dbReference type="RefSeq" id="WP_071564862.1">
    <property type="nucleotide sequence ID" value="NZ_CAESAQ020000078.1"/>
</dbReference>